<dbReference type="PANTHER" id="PTHR34216">
    <property type="match status" value="1"/>
</dbReference>
<feature type="domain" description="NodB homology" evidence="3">
    <location>
        <begin position="93"/>
        <end position="281"/>
    </location>
</feature>
<dbReference type="Proteomes" id="UP000194432">
    <property type="component" value="Chromosome 1"/>
</dbReference>
<protein>
    <submittedName>
        <fullName evidence="4">Polysaccharide deacetylase</fullName>
    </submittedName>
</protein>
<dbReference type="SUPFAM" id="SSF88713">
    <property type="entry name" value="Glycoside hydrolase/deacetylase"/>
    <property type="match status" value="1"/>
</dbReference>
<dbReference type="KEGG" id="acin:CBP34_17825"/>
<evidence type="ECO:0000259" key="3">
    <source>
        <dbReference type="Pfam" id="PF01522"/>
    </source>
</evidence>
<dbReference type="Gene3D" id="3.20.20.370">
    <property type="entry name" value="Glycoside hydrolase/deacetylase"/>
    <property type="match status" value="1"/>
</dbReference>
<keyword evidence="5" id="KW-1185">Reference proteome</keyword>
<organism evidence="4 5">
    <name type="scientific">Acidovorax carolinensis</name>
    <dbReference type="NCBI Taxonomy" id="553814"/>
    <lineage>
        <taxon>Bacteria</taxon>
        <taxon>Pseudomonadati</taxon>
        <taxon>Pseudomonadota</taxon>
        <taxon>Betaproteobacteria</taxon>
        <taxon>Burkholderiales</taxon>
        <taxon>Comamonadaceae</taxon>
        <taxon>Acidovorax</taxon>
    </lineage>
</organism>
<keyword evidence="2" id="KW-0732">Signal</keyword>
<evidence type="ECO:0000256" key="2">
    <source>
        <dbReference type="ARBA" id="ARBA00022729"/>
    </source>
</evidence>
<dbReference type="EMBL" id="CP021361">
    <property type="protein sequence ID" value="ART53146.1"/>
    <property type="molecule type" value="Genomic_DNA"/>
</dbReference>
<dbReference type="GO" id="GO:0005975">
    <property type="term" value="P:carbohydrate metabolic process"/>
    <property type="evidence" value="ECO:0007669"/>
    <property type="project" value="InterPro"/>
</dbReference>
<evidence type="ECO:0000256" key="1">
    <source>
        <dbReference type="ARBA" id="ARBA00004613"/>
    </source>
</evidence>
<dbReference type="AlphaFoldDB" id="A0A240U5P0"/>
<reference evidence="4 5" key="1">
    <citation type="submission" date="2017-05" db="EMBL/GenBank/DDBJ databases">
        <title>Polyphasic characterization of four soil-derived phenanthrene-degrading Acidovorax strains and proposal of Acidovorax phenanthrenivorans sp. nov.</title>
        <authorList>
            <person name="Singleton D.R."/>
            <person name="Lee J."/>
            <person name="Dickey A.N."/>
            <person name="Stroud A."/>
            <person name="Scholl E.H."/>
            <person name="Wright F.A."/>
            <person name="Aitken M.D."/>
        </authorList>
    </citation>
    <scope>NUCLEOTIDE SEQUENCE [LARGE SCALE GENOMIC DNA]</scope>
    <source>
        <strain evidence="4">NA3</strain>
    </source>
</reference>
<dbReference type="InterPro" id="IPR011330">
    <property type="entry name" value="Glyco_hydro/deAcase_b/a-brl"/>
</dbReference>
<dbReference type="CDD" id="cd10918">
    <property type="entry name" value="CE4_NodB_like_5s_6s"/>
    <property type="match status" value="1"/>
</dbReference>
<evidence type="ECO:0000313" key="5">
    <source>
        <dbReference type="Proteomes" id="UP000194432"/>
    </source>
</evidence>
<sequence length="340" mass="37834">MSAKVMLKDRLRTVLYRSGALGALHRWRNRRALTVLMFHRVLPADDPAFALAEREFTFSQDGFCRTLDFVQRHYSVVSLDDLQAARLGQTALPRNPLLITFDDGWRDTLAHALPELERRGLPAVLFLASEVVELDSPRWWQDALVAALAEPGASTRLCAAAGWAEQPIGSIGQALAAHLGAMNEAERQAWLVQHTPGVLGQITVRQMVTLSELKAMKPCSLAIGGHGHTHSPLTLSPDPEAELQASQRMLSDVNQRVRSMSFPHGVWSGELVSLARKSGFDWIFTSDPVLVDASHWLDPMPALGRIHVPENVWTCRANRIDPARLATFLFFRPIQGCYLR</sequence>
<dbReference type="GO" id="GO:0005576">
    <property type="term" value="C:extracellular region"/>
    <property type="evidence" value="ECO:0007669"/>
    <property type="project" value="UniProtKB-SubCell"/>
</dbReference>
<dbReference type="InterPro" id="IPR002509">
    <property type="entry name" value="NODB_dom"/>
</dbReference>
<gene>
    <name evidence="4" type="ORF">CBP34_17825</name>
</gene>
<dbReference type="Pfam" id="PF01522">
    <property type="entry name" value="Polysacc_deac_1"/>
    <property type="match status" value="1"/>
</dbReference>
<accession>A0A240U5P0</accession>
<evidence type="ECO:0000313" key="4">
    <source>
        <dbReference type="EMBL" id="ART53146.1"/>
    </source>
</evidence>
<dbReference type="InterPro" id="IPR051398">
    <property type="entry name" value="Polysacch_Deacetylase"/>
</dbReference>
<dbReference type="PANTHER" id="PTHR34216:SF3">
    <property type="entry name" value="POLY-BETA-1,6-N-ACETYL-D-GLUCOSAMINE N-DEACETYLASE"/>
    <property type="match status" value="1"/>
</dbReference>
<comment type="subcellular location">
    <subcellularLocation>
        <location evidence="1">Secreted</location>
    </subcellularLocation>
</comment>
<name>A0A240U5P0_9BURK</name>
<proteinExistence type="predicted"/>
<dbReference type="GO" id="GO:0016810">
    <property type="term" value="F:hydrolase activity, acting on carbon-nitrogen (but not peptide) bonds"/>
    <property type="evidence" value="ECO:0007669"/>
    <property type="project" value="InterPro"/>
</dbReference>